<evidence type="ECO:0000256" key="6">
    <source>
        <dbReference type="ARBA" id="ARBA00023004"/>
    </source>
</evidence>
<dbReference type="Pfam" id="PF00067">
    <property type="entry name" value="p450"/>
    <property type="match status" value="1"/>
</dbReference>
<keyword evidence="5 9" id="KW-0560">Oxidoreductase</keyword>
<sequence length="591" mass="68683">MHPDSFYRVRLLKDFIRIIVVPWTTLFILLRTTEARLGLWAIPAYVTFTVVWAYARLQYADWMQLREARRMGACPIPRVRGKWPGNFDIYLQLINAYNTTYLGSFHLRLFEEYQTTTLNLRLLWQDFILTMDEKHMRFILATGFEHFWRGVGQKERMEAFLGAGIFNRDDQDWKTHRTLARPFFSRDRVTDFQLFERYADRTLSLMSSMCERGEPIEVQDMYARFTLDAASEFLFGKNVDTLSGRLPQPGGTKMSAKGSAIADEFGSFAQAFEAAQELIMRRVRRGYFWPAYEMFKQDPHRKHMAVIEKWLEPLVQNALQNKADMLKSGFKNPLNQSVFLQYLADNTEDPKVMQDQLLNILLASRDTTSSLLTYVTYFLAMHPDVARRLRVEVLKHCGVDKAPTFDDIKNMKYMRAVINETLRIFPPVATNSRESRAHPIILPKSDSTYPEHTESLYMPPLTPIAYFPILVQRNPALWGSDADVFDPERWLDKRLSKFTANPMMFTPFSAGPRICIGQNYALNEASYFLVRFVQRFDTYTLAPEAQPAGSLPPPEWKQGKGRETFEKLWPNSALTNYVKGGLWVRLSRAQS</sequence>
<keyword evidence="10" id="KW-0812">Transmembrane</keyword>
<evidence type="ECO:0000256" key="7">
    <source>
        <dbReference type="ARBA" id="ARBA00023033"/>
    </source>
</evidence>
<keyword evidence="6 8" id="KW-0408">Iron</keyword>
<dbReference type="GO" id="GO:0004497">
    <property type="term" value="F:monooxygenase activity"/>
    <property type="evidence" value="ECO:0007669"/>
    <property type="project" value="UniProtKB-KW"/>
</dbReference>
<accession>A0A165MI49</accession>
<evidence type="ECO:0000256" key="10">
    <source>
        <dbReference type="SAM" id="Phobius"/>
    </source>
</evidence>
<organism evidence="11 12">
    <name type="scientific">Daedalea quercina L-15889</name>
    <dbReference type="NCBI Taxonomy" id="1314783"/>
    <lineage>
        <taxon>Eukaryota</taxon>
        <taxon>Fungi</taxon>
        <taxon>Dikarya</taxon>
        <taxon>Basidiomycota</taxon>
        <taxon>Agaricomycotina</taxon>
        <taxon>Agaricomycetes</taxon>
        <taxon>Polyporales</taxon>
        <taxon>Fomitopsis</taxon>
    </lineage>
</organism>
<evidence type="ECO:0000313" key="12">
    <source>
        <dbReference type="Proteomes" id="UP000076727"/>
    </source>
</evidence>
<keyword evidence="7 9" id="KW-0503">Monooxygenase</keyword>
<dbReference type="PRINTS" id="PR00385">
    <property type="entry name" value="P450"/>
</dbReference>
<evidence type="ECO:0000313" key="11">
    <source>
        <dbReference type="EMBL" id="KZT65711.1"/>
    </source>
</evidence>
<protein>
    <submittedName>
        <fullName evidence="11">Cytochrome P450</fullName>
    </submittedName>
</protein>
<keyword evidence="10" id="KW-1133">Transmembrane helix</keyword>
<dbReference type="PANTHER" id="PTHR24287:SF1">
    <property type="entry name" value="P450, PUTATIVE (EUROFUNG)-RELATED"/>
    <property type="match status" value="1"/>
</dbReference>
<dbReference type="SUPFAM" id="SSF48264">
    <property type="entry name" value="Cytochrome P450"/>
    <property type="match status" value="1"/>
</dbReference>
<evidence type="ECO:0000256" key="9">
    <source>
        <dbReference type="RuleBase" id="RU000461"/>
    </source>
</evidence>
<dbReference type="InterPro" id="IPR001128">
    <property type="entry name" value="Cyt_P450"/>
</dbReference>
<dbReference type="PRINTS" id="PR00463">
    <property type="entry name" value="EP450I"/>
</dbReference>
<name>A0A165MI49_9APHY</name>
<dbReference type="Proteomes" id="UP000076727">
    <property type="component" value="Unassembled WGS sequence"/>
</dbReference>
<dbReference type="InterPro" id="IPR017972">
    <property type="entry name" value="Cyt_P450_CS"/>
</dbReference>
<proteinExistence type="inferred from homology"/>
<feature type="transmembrane region" description="Helical" evidence="10">
    <location>
        <begin position="37"/>
        <end position="55"/>
    </location>
</feature>
<dbReference type="GO" id="GO:0020037">
    <property type="term" value="F:heme binding"/>
    <property type="evidence" value="ECO:0007669"/>
    <property type="project" value="InterPro"/>
</dbReference>
<dbReference type="GO" id="GO:0005506">
    <property type="term" value="F:iron ion binding"/>
    <property type="evidence" value="ECO:0007669"/>
    <property type="project" value="InterPro"/>
</dbReference>
<feature type="binding site" description="axial binding residue" evidence="8">
    <location>
        <position position="515"/>
    </location>
    <ligand>
        <name>heme</name>
        <dbReference type="ChEBI" id="CHEBI:30413"/>
    </ligand>
    <ligandPart>
        <name>Fe</name>
        <dbReference type="ChEBI" id="CHEBI:18248"/>
    </ligandPart>
</feature>
<comment type="cofactor">
    <cofactor evidence="1 8">
        <name>heme</name>
        <dbReference type="ChEBI" id="CHEBI:30413"/>
    </cofactor>
</comment>
<dbReference type="GO" id="GO:0016705">
    <property type="term" value="F:oxidoreductase activity, acting on paired donors, with incorporation or reduction of molecular oxygen"/>
    <property type="evidence" value="ECO:0007669"/>
    <property type="project" value="InterPro"/>
</dbReference>
<dbReference type="AlphaFoldDB" id="A0A165MI49"/>
<dbReference type="EMBL" id="KV429101">
    <property type="protein sequence ID" value="KZT65711.1"/>
    <property type="molecule type" value="Genomic_DNA"/>
</dbReference>
<evidence type="ECO:0000256" key="2">
    <source>
        <dbReference type="ARBA" id="ARBA00010617"/>
    </source>
</evidence>
<comment type="similarity">
    <text evidence="2 9">Belongs to the cytochrome P450 family.</text>
</comment>
<evidence type="ECO:0000256" key="8">
    <source>
        <dbReference type="PIRSR" id="PIRSR602401-1"/>
    </source>
</evidence>
<dbReference type="STRING" id="1314783.A0A165MI49"/>
<keyword evidence="3 8" id="KW-0349">Heme</keyword>
<dbReference type="InterPro" id="IPR002401">
    <property type="entry name" value="Cyt_P450_E_grp-I"/>
</dbReference>
<gene>
    <name evidence="11" type="ORF">DAEQUDRAFT_746920</name>
</gene>
<dbReference type="PANTHER" id="PTHR24287">
    <property type="entry name" value="P450, PUTATIVE (EUROFUNG)-RELATED"/>
    <property type="match status" value="1"/>
</dbReference>
<keyword evidence="10" id="KW-0472">Membrane</keyword>
<dbReference type="Gene3D" id="1.10.630.10">
    <property type="entry name" value="Cytochrome P450"/>
    <property type="match status" value="1"/>
</dbReference>
<evidence type="ECO:0000256" key="1">
    <source>
        <dbReference type="ARBA" id="ARBA00001971"/>
    </source>
</evidence>
<dbReference type="InterPro" id="IPR047146">
    <property type="entry name" value="Cyt_P450_E_CYP52_fungi"/>
</dbReference>
<evidence type="ECO:0000256" key="3">
    <source>
        <dbReference type="ARBA" id="ARBA00022617"/>
    </source>
</evidence>
<evidence type="ECO:0000256" key="5">
    <source>
        <dbReference type="ARBA" id="ARBA00023002"/>
    </source>
</evidence>
<reference evidence="11 12" key="1">
    <citation type="journal article" date="2016" name="Mol. Biol. Evol.">
        <title>Comparative Genomics of Early-Diverging Mushroom-Forming Fungi Provides Insights into the Origins of Lignocellulose Decay Capabilities.</title>
        <authorList>
            <person name="Nagy L.G."/>
            <person name="Riley R."/>
            <person name="Tritt A."/>
            <person name="Adam C."/>
            <person name="Daum C."/>
            <person name="Floudas D."/>
            <person name="Sun H."/>
            <person name="Yadav J.S."/>
            <person name="Pangilinan J."/>
            <person name="Larsson K.H."/>
            <person name="Matsuura K."/>
            <person name="Barry K."/>
            <person name="Labutti K."/>
            <person name="Kuo R."/>
            <person name="Ohm R.A."/>
            <person name="Bhattacharya S.S."/>
            <person name="Shirouzu T."/>
            <person name="Yoshinaga Y."/>
            <person name="Martin F.M."/>
            <person name="Grigoriev I.V."/>
            <person name="Hibbett D.S."/>
        </authorList>
    </citation>
    <scope>NUCLEOTIDE SEQUENCE [LARGE SCALE GENOMIC DNA]</scope>
    <source>
        <strain evidence="11 12">L-15889</strain>
    </source>
</reference>
<dbReference type="OrthoDB" id="1470350at2759"/>
<keyword evidence="12" id="KW-1185">Reference proteome</keyword>
<evidence type="ECO:0000256" key="4">
    <source>
        <dbReference type="ARBA" id="ARBA00022723"/>
    </source>
</evidence>
<dbReference type="InterPro" id="IPR036396">
    <property type="entry name" value="Cyt_P450_sf"/>
</dbReference>
<dbReference type="PROSITE" id="PS00086">
    <property type="entry name" value="CYTOCHROME_P450"/>
    <property type="match status" value="1"/>
</dbReference>
<feature type="transmembrane region" description="Helical" evidence="10">
    <location>
        <begin position="15"/>
        <end position="30"/>
    </location>
</feature>
<keyword evidence="4 8" id="KW-0479">Metal-binding</keyword>